<evidence type="ECO:0000259" key="2">
    <source>
        <dbReference type="Pfam" id="PF07728"/>
    </source>
</evidence>
<organism evidence="3 4">
    <name type="scientific">Paractinoplanes durhamensis</name>
    <dbReference type="NCBI Taxonomy" id="113563"/>
    <lineage>
        <taxon>Bacteria</taxon>
        <taxon>Bacillati</taxon>
        <taxon>Actinomycetota</taxon>
        <taxon>Actinomycetes</taxon>
        <taxon>Micromonosporales</taxon>
        <taxon>Micromonosporaceae</taxon>
        <taxon>Paractinoplanes</taxon>
    </lineage>
</organism>
<protein>
    <recommendedName>
        <fullName evidence="2">ATPase dynein-related AAA domain-containing protein</fullName>
    </recommendedName>
</protein>
<gene>
    <name evidence="3" type="ORF">Adu01nite_47760</name>
</gene>
<evidence type="ECO:0000256" key="1">
    <source>
        <dbReference type="SAM" id="MobiDB-lite"/>
    </source>
</evidence>
<dbReference type="RefSeq" id="WP_203729308.1">
    <property type="nucleotide sequence ID" value="NZ_BAAATX010000006.1"/>
</dbReference>
<dbReference type="Proteomes" id="UP000637628">
    <property type="component" value="Unassembled WGS sequence"/>
</dbReference>
<dbReference type="PANTHER" id="PTHR42759">
    <property type="entry name" value="MOXR FAMILY PROTEIN"/>
    <property type="match status" value="1"/>
</dbReference>
<dbReference type="Gene3D" id="3.40.50.300">
    <property type="entry name" value="P-loop containing nucleotide triphosphate hydrolases"/>
    <property type="match status" value="1"/>
</dbReference>
<dbReference type="InterPro" id="IPR011704">
    <property type="entry name" value="ATPase_dyneun-rel_AAA"/>
</dbReference>
<proteinExistence type="predicted"/>
<dbReference type="EMBL" id="BOML01000038">
    <property type="protein sequence ID" value="GIE03426.1"/>
    <property type="molecule type" value="Genomic_DNA"/>
</dbReference>
<sequence>MTAPAPTPGPATSGGPGYLYRKVALYLCDHPDQLFKVGEITRAIGAPSTGAVFEVCKKMAAAGHATHHTGPHRFQITTAGIAAAGTLPNPGPGSRRTSRANHTGRPAPVIRPSGEEYYPRRLGPGWDIEVLRKLRTQGLPVLLYGPPGTGKTAMLEAAFPDLLTVPGTGDTTTDDFLGTYAPKLGGKRGYDFVYGPLVVAMRKARALLVDDATLIPPKVLSVLYPVMDGRGTITVSTPEGREPVKAVDGFYVCGGHNPGVHGAILTEALSSRFTVQIQVNTDWDLARHLGVPKNVVAAAIDLNADLAAGRIGWAPQLRELLGFIRVRDNLGTTAALSNLVGIAPEDARTEVATALSRHTGQTITAFILGKR</sequence>
<dbReference type="Pfam" id="PF07728">
    <property type="entry name" value="AAA_5"/>
    <property type="match status" value="1"/>
</dbReference>
<dbReference type="InterPro" id="IPR050764">
    <property type="entry name" value="CbbQ/NirQ/NorQ/GpvN"/>
</dbReference>
<reference evidence="3 4" key="1">
    <citation type="submission" date="2021-01" db="EMBL/GenBank/DDBJ databases">
        <title>Whole genome shotgun sequence of Actinoplanes durhamensis NBRC 14914.</title>
        <authorList>
            <person name="Komaki H."/>
            <person name="Tamura T."/>
        </authorList>
    </citation>
    <scope>NUCLEOTIDE SEQUENCE [LARGE SCALE GENOMIC DNA]</scope>
    <source>
        <strain evidence="3 4">NBRC 14914</strain>
    </source>
</reference>
<feature type="domain" description="ATPase dynein-related AAA" evidence="2">
    <location>
        <begin position="140"/>
        <end position="273"/>
    </location>
</feature>
<dbReference type="InterPro" id="IPR027417">
    <property type="entry name" value="P-loop_NTPase"/>
</dbReference>
<keyword evidence="4" id="KW-1185">Reference proteome</keyword>
<comment type="caution">
    <text evidence="3">The sequence shown here is derived from an EMBL/GenBank/DDBJ whole genome shotgun (WGS) entry which is preliminary data.</text>
</comment>
<evidence type="ECO:0000313" key="4">
    <source>
        <dbReference type="Proteomes" id="UP000637628"/>
    </source>
</evidence>
<accession>A0ABQ3Z0T5</accession>
<feature type="region of interest" description="Disordered" evidence="1">
    <location>
        <begin position="83"/>
        <end position="113"/>
    </location>
</feature>
<evidence type="ECO:0000313" key="3">
    <source>
        <dbReference type="EMBL" id="GIE03426.1"/>
    </source>
</evidence>
<dbReference type="SUPFAM" id="SSF52540">
    <property type="entry name" value="P-loop containing nucleoside triphosphate hydrolases"/>
    <property type="match status" value="1"/>
</dbReference>
<dbReference type="PANTHER" id="PTHR42759:SF1">
    <property type="entry name" value="MAGNESIUM-CHELATASE SUBUNIT CHLD"/>
    <property type="match status" value="1"/>
</dbReference>
<name>A0ABQ3Z0T5_9ACTN</name>